<dbReference type="EMBL" id="BMMK01000002">
    <property type="protein sequence ID" value="GGM39606.1"/>
    <property type="molecule type" value="Genomic_DNA"/>
</dbReference>
<organism evidence="2 3">
    <name type="scientific">Longimycelium tulufanense</name>
    <dbReference type="NCBI Taxonomy" id="907463"/>
    <lineage>
        <taxon>Bacteria</taxon>
        <taxon>Bacillati</taxon>
        <taxon>Actinomycetota</taxon>
        <taxon>Actinomycetes</taxon>
        <taxon>Pseudonocardiales</taxon>
        <taxon>Pseudonocardiaceae</taxon>
        <taxon>Longimycelium</taxon>
    </lineage>
</organism>
<evidence type="ECO:0000313" key="2">
    <source>
        <dbReference type="EMBL" id="GGM39606.1"/>
    </source>
</evidence>
<reference evidence="2" key="1">
    <citation type="journal article" date="2014" name="Int. J. Syst. Evol. Microbiol.">
        <title>Complete genome sequence of Corynebacterium casei LMG S-19264T (=DSM 44701T), isolated from a smear-ripened cheese.</title>
        <authorList>
            <consortium name="US DOE Joint Genome Institute (JGI-PGF)"/>
            <person name="Walter F."/>
            <person name="Albersmeier A."/>
            <person name="Kalinowski J."/>
            <person name="Ruckert C."/>
        </authorList>
    </citation>
    <scope>NUCLEOTIDE SEQUENCE</scope>
    <source>
        <strain evidence="2">CGMCC 4.5737</strain>
    </source>
</reference>
<dbReference type="Gene3D" id="2.60.120.860">
    <property type="match status" value="1"/>
</dbReference>
<name>A0A8J3FSK6_9PSEU</name>
<dbReference type="InterPro" id="IPR054738">
    <property type="entry name" value="Siphovirus-type_tail_C"/>
</dbReference>
<comment type="caution">
    <text evidence="2">The sequence shown here is derived from an EMBL/GenBank/DDBJ whole genome shotgun (WGS) entry which is preliminary data.</text>
</comment>
<dbReference type="AlphaFoldDB" id="A0A8J3FSK6"/>
<reference evidence="2" key="2">
    <citation type="submission" date="2020-09" db="EMBL/GenBank/DDBJ databases">
        <authorList>
            <person name="Sun Q."/>
            <person name="Zhou Y."/>
        </authorList>
    </citation>
    <scope>NUCLEOTIDE SEQUENCE</scope>
    <source>
        <strain evidence="2">CGMCC 4.5737</strain>
    </source>
</reference>
<dbReference type="Pfam" id="PF22768">
    <property type="entry name" value="SPP1_Dit"/>
    <property type="match status" value="1"/>
</dbReference>
<feature type="domain" description="Siphovirus-type tail component C-terminal" evidence="1">
    <location>
        <begin position="206"/>
        <end position="297"/>
    </location>
</feature>
<dbReference type="Proteomes" id="UP000637578">
    <property type="component" value="Unassembled WGS sequence"/>
</dbReference>
<evidence type="ECO:0000313" key="3">
    <source>
        <dbReference type="Proteomes" id="UP000637578"/>
    </source>
</evidence>
<keyword evidence="3" id="KW-1185">Reference proteome</keyword>
<protein>
    <recommendedName>
        <fullName evidence="1">Siphovirus-type tail component C-terminal domain-containing protein</fullName>
    </recommendedName>
</protein>
<proteinExistence type="predicted"/>
<evidence type="ECO:0000259" key="1">
    <source>
        <dbReference type="Pfam" id="PF22768"/>
    </source>
</evidence>
<gene>
    <name evidence="2" type="ORF">GCM10012275_08090</name>
</gene>
<sequence>MTHFHSEEFVPEWGIYWRSTRINTEMPCILQEVEGLLDSPEVRTGDLTLLQRDGQIPGTDYLGARSITVTAQIFDADRAAFARHISQIVGDLASGGREEPLQIKIPGVGDGDWCVVHARVRKRALTLDQDYYGGCATLTVEFGATDPRIYSVRQLSVDTTPPSRPGAGFAFPLTFDVSFDRPGGVLTRSPNTPSLPSTRTAIARNNGRTATPPELRIYGPCKGITIAHREQRRSIAFAPEFAIEAGAHVLLDAKNRKIVMRSSESDPGRTAYPYLAPGSQFFDLQPGDNSLSITAIDTAPPDQERRYSMNIRWHDAWV</sequence>
<accession>A0A8J3FSK6</accession>
<dbReference type="RefSeq" id="WP_189053932.1">
    <property type="nucleotide sequence ID" value="NZ_BMMK01000002.1"/>
</dbReference>